<dbReference type="AlphaFoldDB" id="A0A016VY90"/>
<keyword evidence="2" id="KW-1185">Reference proteome</keyword>
<comment type="caution">
    <text evidence="1">The sequence shown here is derived from an EMBL/GenBank/DDBJ whole genome shotgun (WGS) entry which is preliminary data.</text>
</comment>
<dbReference type="Proteomes" id="UP000024635">
    <property type="component" value="Unassembled WGS sequence"/>
</dbReference>
<reference evidence="2" key="1">
    <citation type="journal article" date="2015" name="Nat. Genet.">
        <title>The genome and transcriptome of the zoonotic hookworm Ancylostoma ceylanicum identify infection-specific gene families.</title>
        <authorList>
            <person name="Schwarz E.M."/>
            <person name="Hu Y."/>
            <person name="Antoshechkin I."/>
            <person name="Miller M.M."/>
            <person name="Sternberg P.W."/>
            <person name="Aroian R.V."/>
        </authorList>
    </citation>
    <scope>NUCLEOTIDE SEQUENCE</scope>
    <source>
        <strain evidence="2">HY135</strain>
    </source>
</reference>
<proteinExistence type="predicted"/>
<evidence type="ECO:0000313" key="1">
    <source>
        <dbReference type="EMBL" id="EYC32385.1"/>
    </source>
</evidence>
<organism evidence="1 2">
    <name type="scientific">Ancylostoma ceylanicum</name>
    <dbReference type="NCBI Taxonomy" id="53326"/>
    <lineage>
        <taxon>Eukaryota</taxon>
        <taxon>Metazoa</taxon>
        <taxon>Ecdysozoa</taxon>
        <taxon>Nematoda</taxon>
        <taxon>Chromadorea</taxon>
        <taxon>Rhabditida</taxon>
        <taxon>Rhabditina</taxon>
        <taxon>Rhabditomorpha</taxon>
        <taxon>Strongyloidea</taxon>
        <taxon>Ancylostomatidae</taxon>
        <taxon>Ancylostomatinae</taxon>
        <taxon>Ancylostoma</taxon>
    </lineage>
</organism>
<name>A0A016VY90_9BILA</name>
<evidence type="ECO:0000313" key="2">
    <source>
        <dbReference type="Proteomes" id="UP000024635"/>
    </source>
</evidence>
<protein>
    <submittedName>
        <fullName evidence="1">Uncharacterized protein</fullName>
    </submittedName>
</protein>
<accession>A0A016VY90</accession>
<gene>
    <name evidence="1" type="primary">Acey_s0003.g1542</name>
    <name evidence="1" type="ORF">Y032_0003g1542</name>
</gene>
<dbReference type="EMBL" id="JARK01001339">
    <property type="protein sequence ID" value="EYC32385.1"/>
    <property type="molecule type" value="Genomic_DNA"/>
</dbReference>
<sequence length="89" mass="9953">MLVQIDSYPSIPDPYTLGILAATAIWSPCDLTRKHHKSCRGHSSSFNLQEPSSNARPILTKSHEESLGDYIASQFRPGHTSCWPFRDVP</sequence>